<dbReference type="Proteomes" id="UP000316628">
    <property type="component" value="Unassembled WGS sequence"/>
</dbReference>
<proteinExistence type="predicted"/>
<dbReference type="InterPro" id="IPR029058">
    <property type="entry name" value="AB_hydrolase_fold"/>
</dbReference>
<feature type="domain" description="AB hydrolase-1" evidence="1">
    <location>
        <begin position="41"/>
        <end position="251"/>
    </location>
</feature>
<dbReference type="Gene3D" id="3.40.50.1820">
    <property type="entry name" value="alpha/beta hydrolase"/>
    <property type="match status" value="1"/>
</dbReference>
<accession>A0A543JQP6</accession>
<evidence type="ECO:0000313" key="2">
    <source>
        <dbReference type="EMBL" id="TQM85065.1"/>
    </source>
</evidence>
<sequence length="269" mass="28740">MPHGMRTVTDVVKRRRPDGFEHEVTAGVHAGVLGASDAPDVVCVHGLGCSHRYFLPLARRLAPRARVAAPDLPGFGRTPGPAEPLDVRGLSRALADWLRATGRGGATLVANSGGCQVVVDLAAHSPDLLGPVVLISPTMDRHARSAVRQLARLAADIPRERPTLPFVVGLDYLTCGPRRMAATFRHLLDDPIEHKLRHVRTPTVVTRGSRDPIVSHEWAAEVAGLLPDGRLVEVPGAGHALNYSAADALADLVRPLLSHRRPNDSSTTG</sequence>
<dbReference type="PANTHER" id="PTHR43194">
    <property type="entry name" value="HYDROLASE ALPHA/BETA FOLD FAMILY"/>
    <property type="match status" value="1"/>
</dbReference>
<reference evidence="2 3" key="1">
    <citation type="submission" date="2019-06" db="EMBL/GenBank/DDBJ databases">
        <title>Sequencing the genomes of 1000 actinobacteria strains.</title>
        <authorList>
            <person name="Klenk H.-P."/>
        </authorList>
    </citation>
    <scope>NUCLEOTIDE SEQUENCE [LARGE SCALE GENOMIC DNA]</scope>
    <source>
        <strain evidence="2 3">DSM 45456</strain>
    </source>
</reference>
<gene>
    <name evidence="2" type="ORF">FHX81_7534</name>
</gene>
<comment type="caution">
    <text evidence="2">The sequence shown here is derived from an EMBL/GenBank/DDBJ whole genome shotgun (WGS) entry which is preliminary data.</text>
</comment>
<evidence type="ECO:0000313" key="3">
    <source>
        <dbReference type="Proteomes" id="UP000316628"/>
    </source>
</evidence>
<dbReference type="InterPro" id="IPR000073">
    <property type="entry name" value="AB_hydrolase_1"/>
</dbReference>
<evidence type="ECO:0000259" key="1">
    <source>
        <dbReference type="Pfam" id="PF12697"/>
    </source>
</evidence>
<dbReference type="SUPFAM" id="SSF53474">
    <property type="entry name" value="alpha/beta-Hydrolases"/>
    <property type="match status" value="1"/>
</dbReference>
<dbReference type="AlphaFoldDB" id="A0A543JQP6"/>
<dbReference type="InterPro" id="IPR050228">
    <property type="entry name" value="Carboxylesterase_BioH"/>
</dbReference>
<keyword evidence="3" id="KW-1185">Reference proteome</keyword>
<organism evidence="2 3">
    <name type="scientific">Saccharothrix saharensis</name>
    <dbReference type="NCBI Taxonomy" id="571190"/>
    <lineage>
        <taxon>Bacteria</taxon>
        <taxon>Bacillati</taxon>
        <taxon>Actinomycetota</taxon>
        <taxon>Actinomycetes</taxon>
        <taxon>Pseudonocardiales</taxon>
        <taxon>Pseudonocardiaceae</taxon>
        <taxon>Saccharothrix</taxon>
    </lineage>
</organism>
<dbReference type="GO" id="GO:0003824">
    <property type="term" value="F:catalytic activity"/>
    <property type="evidence" value="ECO:0007669"/>
    <property type="project" value="UniProtKB-ARBA"/>
</dbReference>
<name>A0A543JQP6_9PSEU</name>
<dbReference type="EMBL" id="VFPP01000001">
    <property type="protein sequence ID" value="TQM85065.1"/>
    <property type="molecule type" value="Genomic_DNA"/>
</dbReference>
<protein>
    <submittedName>
        <fullName evidence="2">Pimeloyl-ACP methyl ester carboxylesterase</fullName>
    </submittedName>
</protein>
<dbReference type="PRINTS" id="PR00111">
    <property type="entry name" value="ABHYDROLASE"/>
</dbReference>
<dbReference type="Pfam" id="PF12697">
    <property type="entry name" value="Abhydrolase_6"/>
    <property type="match status" value="1"/>
</dbReference>
<dbReference type="PANTHER" id="PTHR43194:SF5">
    <property type="entry name" value="PIMELOYL-[ACYL-CARRIER PROTEIN] METHYL ESTER ESTERASE"/>
    <property type="match status" value="1"/>
</dbReference>